<reference evidence="2" key="1">
    <citation type="journal article" date="2014" name="Front. Microbiol.">
        <title>High frequency of phylogenetically diverse reductive dehalogenase-homologous genes in deep subseafloor sedimentary metagenomes.</title>
        <authorList>
            <person name="Kawai M."/>
            <person name="Futagami T."/>
            <person name="Toyoda A."/>
            <person name="Takaki Y."/>
            <person name="Nishi S."/>
            <person name="Hori S."/>
            <person name="Arai W."/>
            <person name="Tsubouchi T."/>
            <person name="Morono Y."/>
            <person name="Uchiyama I."/>
            <person name="Ito T."/>
            <person name="Fujiyama A."/>
            <person name="Inagaki F."/>
            <person name="Takami H."/>
        </authorList>
    </citation>
    <scope>NUCLEOTIDE SEQUENCE</scope>
    <source>
        <strain evidence="2">Expedition CK06-06</strain>
    </source>
</reference>
<keyword evidence="1" id="KW-0235">DNA replication</keyword>
<dbReference type="GO" id="GO:0006260">
    <property type="term" value="P:DNA replication"/>
    <property type="evidence" value="ECO:0007669"/>
    <property type="project" value="UniProtKB-KW"/>
</dbReference>
<accession>X1K387</accession>
<evidence type="ECO:0000313" key="2">
    <source>
        <dbReference type="EMBL" id="GAH76523.1"/>
    </source>
</evidence>
<protein>
    <recommendedName>
        <fullName evidence="3">Replication protein</fullName>
    </recommendedName>
</protein>
<name>X1K387_9ZZZZ</name>
<comment type="caution">
    <text evidence="2">The sequence shown here is derived from an EMBL/GenBank/DDBJ whole genome shotgun (WGS) entry which is preliminary data.</text>
</comment>
<evidence type="ECO:0000256" key="1">
    <source>
        <dbReference type="ARBA" id="ARBA00022705"/>
    </source>
</evidence>
<evidence type="ECO:0008006" key="3">
    <source>
        <dbReference type="Google" id="ProtNLM"/>
    </source>
</evidence>
<dbReference type="GO" id="GO:0003677">
    <property type="term" value="F:DNA binding"/>
    <property type="evidence" value="ECO:0007669"/>
    <property type="project" value="InterPro"/>
</dbReference>
<dbReference type="Pfam" id="PF01446">
    <property type="entry name" value="Rep_1"/>
    <property type="match status" value="1"/>
</dbReference>
<gene>
    <name evidence="2" type="ORF">S03H2_67453</name>
</gene>
<dbReference type="EMBL" id="BARU01044166">
    <property type="protein sequence ID" value="GAH76523.1"/>
    <property type="molecule type" value="Genomic_DNA"/>
</dbReference>
<dbReference type="AlphaFoldDB" id="X1K387"/>
<sequence length="177" mass="20609">MAVDCTYRGRFMAGKEKEYEATIIAYANSSIDEKGNHVKALKECRTYATLRRDFATGDVMVFGDSCRDRWCPMCAGQKASYAKKQTKLYVESLKSPKFLTLTLRHNQADLKSQVEFLQERFRSLRSRSYWKRNVSGGIWFLQVKRGKNSGCWHPHLHILLDSNRMEQNNLSDLWNQV</sequence>
<feature type="non-terminal residue" evidence="2">
    <location>
        <position position="177"/>
    </location>
</feature>
<organism evidence="2">
    <name type="scientific">marine sediment metagenome</name>
    <dbReference type="NCBI Taxonomy" id="412755"/>
    <lineage>
        <taxon>unclassified sequences</taxon>
        <taxon>metagenomes</taxon>
        <taxon>ecological metagenomes</taxon>
    </lineage>
</organism>
<dbReference type="InterPro" id="IPR000989">
    <property type="entry name" value="Rep"/>
</dbReference>
<proteinExistence type="predicted"/>